<dbReference type="SUPFAM" id="SSF81631">
    <property type="entry name" value="PAP/OAS1 substrate-binding domain"/>
    <property type="match status" value="1"/>
</dbReference>
<gene>
    <name evidence="1" type="ORF">H1R20_g10373</name>
</gene>
<dbReference type="GO" id="GO:0005730">
    <property type="term" value="C:nucleolus"/>
    <property type="evidence" value="ECO:0007669"/>
    <property type="project" value="TreeGrafter"/>
</dbReference>
<name>A0A9W8J1W7_9AGAR</name>
<dbReference type="PANTHER" id="PTHR23092:SF48">
    <property type="entry name" value="NUCLEOTIDYLTRANSFERASE FAMILY PROTEIN"/>
    <property type="match status" value="1"/>
</dbReference>
<keyword evidence="2" id="KW-1185">Reference proteome</keyword>
<dbReference type="GO" id="GO:1990817">
    <property type="term" value="F:poly(A) RNA polymerase activity"/>
    <property type="evidence" value="ECO:0007669"/>
    <property type="project" value="InterPro"/>
</dbReference>
<organism evidence="1 2">
    <name type="scientific">Candolleomyces eurysporus</name>
    <dbReference type="NCBI Taxonomy" id="2828524"/>
    <lineage>
        <taxon>Eukaryota</taxon>
        <taxon>Fungi</taxon>
        <taxon>Dikarya</taxon>
        <taxon>Basidiomycota</taxon>
        <taxon>Agaricomycotina</taxon>
        <taxon>Agaricomycetes</taxon>
        <taxon>Agaricomycetidae</taxon>
        <taxon>Agaricales</taxon>
        <taxon>Agaricineae</taxon>
        <taxon>Psathyrellaceae</taxon>
        <taxon>Candolleomyces</taxon>
    </lineage>
</organism>
<dbReference type="EMBL" id="JANBPK010001048">
    <property type="protein sequence ID" value="KAJ2926730.1"/>
    <property type="molecule type" value="Genomic_DNA"/>
</dbReference>
<protein>
    <recommendedName>
        <fullName evidence="3">Polynucleotide adenylyltransferase</fullName>
    </recommendedName>
</protein>
<dbReference type="Gene3D" id="1.10.1410.10">
    <property type="match status" value="1"/>
</dbReference>
<dbReference type="AlphaFoldDB" id="A0A9W8J1W7"/>
<evidence type="ECO:0008006" key="3">
    <source>
        <dbReference type="Google" id="ProtNLM"/>
    </source>
</evidence>
<dbReference type="PANTHER" id="PTHR23092">
    <property type="entry name" value="POLY(A) RNA POLYMERASE"/>
    <property type="match status" value="1"/>
</dbReference>
<accession>A0A9W8J1W7</accession>
<evidence type="ECO:0000313" key="1">
    <source>
        <dbReference type="EMBL" id="KAJ2926730.1"/>
    </source>
</evidence>
<proteinExistence type="predicted"/>
<comment type="caution">
    <text evidence="1">The sequence shown here is derived from an EMBL/GenBank/DDBJ whole genome shotgun (WGS) entry which is preliminary data.</text>
</comment>
<dbReference type="OrthoDB" id="273917at2759"/>
<dbReference type="GO" id="GO:0003729">
    <property type="term" value="F:mRNA binding"/>
    <property type="evidence" value="ECO:0007669"/>
    <property type="project" value="TreeGrafter"/>
</dbReference>
<dbReference type="Proteomes" id="UP001140091">
    <property type="component" value="Unassembled WGS sequence"/>
</dbReference>
<dbReference type="InterPro" id="IPR045862">
    <property type="entry name" value="Trf4-like"/>
</dbReference>
<dbReference type="GO" id="GO:0043634">
    <property type="term" value="P:polyadenylation-dependent ncRNA catabolic process"/>
    <property type="evidence" value="ECO:0007669"/>
    <property type="project" value="TreeGrafter"/>
</dbReference>
<evidence type="ECO:0000313" key="2">
    <source>
        <dbReference type="Proteomes" id="UP001140091"/>
    </source>
</evidence>
<reference evidence="1" key="1">
    <citation type="submission" date="2022-06" db="EMBL/GenBank/DDBJ databases">
        <title>Genome Sequence of Candolleomyces eurysporus.</title>
        <authorList>
            <person name="Buettner E."/>
        </authorList>
    </citation>
    <scope>NUCLEOTIDE SEQUENCE</scope>
    <source>
        <strain evidence="1">VTCC 930004</strain>
    </source>
</reference>
<dbReference type="GO" id="GO:0031123">
    <property type="term" value="P:RNA 3'-end processing"/>
    <property type="evidence" value="ECO:0007669"/>
    <property type="project" value="TreeGrafter"/>
</dbReference>
<sequence>MSASSNLNLEYHYENESPRCRAVKDVQSILVSSGMTHKNLVATIPPHEGPAVRFLMLRELGGRLVSLTRVPARNAGLSSREVKQLLAQHAALRPLYLVIKAFLSQRALTSAQDVNGMSPYGLLKLCVRFLQSNPCSRPVHVLQSPTGSLGILLLDFFYYFGFRNIKAVKEVMEKFCTRDQGQRPSKKRRTNGNILTAEIEKHFKAAWNYLHTRTPIDTNILGPIVAIDQEMINRRTAVIELAPIVGRDNGLLMLREKALAPSADGKDVYLEFAMLDGK</sequence>
<feature type="non-terminal residue" evidence="1">
    <location>
        <position position="278"/>
    </location>
</feature>
<dbReference type="GO" id="GO:0031499">
    <property type="term" value="C:TRAMP complex"/>
    <property type="evidence" value="ECO:0007669"/>
    <property type="project" value="TreeGrafter"/>
</dbReference>